<name>A0ABZ2MC35_9BACT</name>
<dbReference type="Gene3D" id="3.90.1150.10">
    <property type="entry name" value="Aspartate Aminotransferase, domain 1"/>
    <property type="match status" value="1"/>
</dbReference>
<dbReference type="Pfam" id="PF01212">
    <property type="entry name" value="Beta_elim_lyase"/>
    <property type="match status" value="1"/>
</dbReference>
<dbReference type="Proteomes" id="UP001370348">
    <property type="component" value="Chromosome"/>
</dbReference>
<feature type="domain" description="Aromatic amino acid beta-eliminating lyase/threonine aldolase" evidence="4">
    <location>
        <begin position="48"/>
        <end position="300"/>
    </location>
</feature>
<dbReference type="InterPro" id="IPR015421">
    <property type="entry name" value="PyrdxlP-dep_Trfase_major"/>
</dbReference>
<dbReference type="PANTHER" id="PTHR48097:SF9">
    <property type="entry name" value="L-THREONINE ALDOLASE"/>
    <property type="match status" value="1"/>
</dbReference>
<sequence length="365" mass="39951">MKAPVAGSERDRLLRSCRGGLVIRANVTDGAELVRIGQWCQREGVTADRYGEGELVQALEKKVAALLGFEAACFMPTGTMGQLVLLRLHAERGASRAVGLHPSSHHLLDEDAAFEVLGGLHGVLLAPWERGILAEDVKRAHASEPLAVISVELPLRWTGYLPTWAELEDVKAACRERGIPLHLDGARLWECAPGYGRSLAEICAGCSSVYVSLYKTIGALGGAIVAGPAELMAHARVWRHRHGGNLFGFFPYAASAAMRIDDTLARLPTWVARARRLSERLSKDPRLIVSPVPTPTNLFHIYVRGERKELNEKRDRIARERRIWVTHGFRPARVPGYCDAELHLSASSDGLEDDEMAAAVLALVS</sequence>
<comment type="cofactor">
    <cofactor evidence="1">
        <name>pyridoxal 5'-phosphate</name>
        <dbReference type="ChEBI" id="CHEBI:597326"/>
    </cofactor>
</comment>
<dbReference type="InterPro" id="IPR001597">
    <property type="entry name" value="ArAA_b-elim_lyase/Thr_aldolase"/>
</dbReference>
<dbReference type="RefSeq" id="WP_394829673.1">
    <property type="nucleotide sequence ID" value="NZ_CP089984.1"/>
</dbReference>
<evidence type="ECO:0000256" key="2">
    <source>
        <dbReference type="ARBA" id="ARBA00006966"/>
    </source>
</evidence>
<gene>
    <name evidence="5" type="ORF">LZC94_22970</name>
</gene>
<dbReference type="GO" id="GO:0016829">
    <property type="term" value="F:lyase activity"/>
    <property type="evidence" value="ECO:0007669"/>
    <property type="project" value="UniProtKB-KW"/>
</dbReference>
<dbReference type="EMBL" id="CP089984">
    <property type="protein sequence ID" value="WXB20072.1"/>
    <property type="molecule type" value="Genomic_DNA"/>
</dbReference>
<dbReference type="InterPro" id="IPR015424">
    <property type="entry name" value="PyrdxlP-dep_Trfase"/>
</dbReference>
<reference evidence="5 6" key="1">
    <citation type="submission" date="2021-12" db="EMBL/GenBank/DDBJ databases">
        <title>Discovery of the Pendulisporaceae a myxobacterial family with distinct sporulation behavior and unique specialized metabolism.</title>
        <authorList>
            <person name="Garcia R."/>
            <person name="Popoff A."/>
            <person name="Bader C.D."/>
            <person name="Loehr J."/>
            <person name="Walesch S."/>
            <person name="Walt C."/>
            <person name="Boldt J."/>
            <person name="Bunk B."/>
            <person name="Haeckl F.J.F.P.J."/>
            <person name="Gunesch A.P."/>
            <person name="Birkelbach J."/>
            <person name="Nuebel U."/>
            <person name="Pietschmann T."/>
            <person name="Bach T."/>
            <person name="Mueller R."/>
        </authorList>
    </citation>
    <scope>NUCLEOTIDE SEQUENCE [LARGE SCALE GENOMIC DNA]</scope>
    <source>
        <strain evidence="5 6">MSr11954</strain>
    </source>
</reference>
<dbReference type="PANTHER" id="PTHR48097">
    <property type="entry name" value="L-THREONINE ALDOLASE-RELATED"/>
    <property type="match status" value="1"/>
</dbReference>
<accession>A0ABZ2MC35</accession>
<dbReference type="SUPFAM" id="SSF53383">
    <property type="entry name" value="PLP-dependent transferases"/>
    <property type="match status" value="1"/>
</dbReference>
<comment type="similarity">
    <text evidence="2">Belongs to the threonine aldolase family.</text>
</comment>
<keyword evidence="5" id="KW-0456">Lyase</keyword>
<evidence type="ECO:0000313" key="6">
    <source>
        <dbReference type="Proteomes" id="UP001370348"/>
    </source>
</evidence>
<proteinExistence type="inferred from homology"/>
<protein>
    <submittedName>
        <fullName evidence="5">Beta-eliminating lyase-related protein</fullName>
    </submittedName>
</protein>
<evidence type="ECO:0000313" key="5">
    <source>
        <dbReference type="EMBL" id="WXB20072.1"/>
    </source>
</evidence>
<keyword evidence="6" id="KW-1185">Reference proteome</keyword>
<evidence type="ECO:0000256" key="1">
    <source>
        <dbReference type="ARBA" id="ARBA00001933"/>
    </source>
</evidence>
<evidence type="ECO:0000259" key="4">
    <source>
        <dbReference type="Pfam" id="PF01212"/>
    </source>
</evidence>
<keyword evidence="3" id="KW-0663">Pyridoxal phosphate</keyword>
<organism evidence="5 6">
    <name type="scientific">Pendulispora albinea</name>
    <dbReference type="NCBI Taxonomy" id="2741071"/>
    <lineage>
        <taxon>Bacteria</taxon>
        <taxon>Pseudomonadati</taxon>
        <taxon>Myxococcota</taxon>
        <taxon>Myxococcia</taxon>
        <taxon>Myxococcales</taxon>
        <taxon>Sorangiineae</taxon>
        <taxon>Pendulisporaceae</taxon>
        <taxon>Pendulispora</taxon>
    </lineage>
</organism>
<evidence type="ECO:0000256" key="3">
    <source>
        <dbReference type="ARBA" id="ARBA00022898"/>
    </source>
</evidence>
<dbReference type="InterPro" id="IPR015422">
    <property type="entry name" value="PyrdxlP-dep_Trfase_small"/>
</dbReference>
<dbReference type="Gene3D" id="3.40.640.10">
    <property type="entry name" value="Type I PLP-dependent aspartate aminotransferase-like (Major domain)"/>
    <property type="match status" value="1"/>
</dbReference>